<name>A0AAE3T763_9RHOB</name>
<feature type="domain" description="Tripartite ATP-independent periplasmic transporters DctQ component" evidence="8">
    <location>
        <begin position="26"/>
        <end position="153"/>
    </location>
</feature>
<evidence type="ECO:0000256" key="2">
    <source>
        <dbReference type="ARBA" id="ARBA00022448"/>
    </source>
</evidence>
<dbReference type="InterPro" id="IPR055348">
    <property type="entry name" value="DctQ"/>
</dbReference>
<feature type="transmembrane region" description="Helical" evidence="7">
    <location>
        <begin position="12"/>
        <end position="39"/>
    </location>
</feature>
<dbReference type="GO" id="GO:0005886">
    <property type="term" value="C:plasma membrane"/>
    <property type="evidence" value="ECO:0007669"/>
    <property type="project" value="UniProtKB-SubCell"/>
</dbReference>
<keyword evidence="2 7" id="KW-0813">Transport</keyword>
<keyword evidence="3" id="KW-1003">Cell membrane</keyword>
<evidence type="ECO:0000256" key="4">
    <source>
        <dbReference type="ARBA" id="ARBA00022692"/>
    </source>
</evidence>
<comment type="caution">
    <text evidence="9">The sequence shown here is derived from an EMBL/GenBank/DDBJ whole genome shotgun (WGS) entry which is preliminary data.</text>
</comment>
<evidence type="ECO:0000256" key="6">
    <source>
        <dbReference type="ARBA" id="ARBA00023136"/>
    </source>
</evidence>
<keyword evidence="5 7" id="KW-1133">Transmembrane helix</keyword>
<proteinExistence type="inferred from homology"/>
<evidence type="ECO:0000313" key="9">
    <source>
        <dbReference type="EMBL" id="MDF0599303.1"/>
    </source>
</evidence>
<dbReference type="Proteomes" id="UP001220964">
    <property type="component" value="Unassembled WGS sequence"/>
</dbReference>
<keyword evidence="7" id="KW-0997">Cell inner membrane</keyword>
<dbReference type="EMBL" id="JARGYC010000002">
    <property type="protein sequence ID" value="MDF0599303.1"/>
    <property type="molecule type" value="Genomic_DNA"/>
</dbReference>
<evidence type="ECO:0000256" key="5">
    <source>
        <dbReference type="ARBA" id="ARBA00022989"/>
    </source>
</evidence>
<sequence>MHMLRRLAGWVYLGTQIVGSIGLLGLMLVVGGTVIYRWFGGTFQGSYEVAETFTILTITMAIFMATVQQAHVDVRLIYDRFSHGVRRALRIVLGLMAVAFWATVTWSAYRMALSLTGRGEITDVLRINIVPFRWVTVVGLGAVTLMLAWYTWRWIAGHATDEAGHHGASDPEDR</sequence>
<dbReference type="Pfam" id="PF04290">
    <property type="entry name" value="DctQ"/>
    <property type="match status" value="1"/>
</dbReference>
<accession>A0AAE3T763</accession>
<comment type="similarity">
    <text evidence="7">Belongs to the TRAP transporter small permease family.</text>
</comment>
<protein>
    <recommendedName>
        <fullName evidence="7">TRAP transporter small permease protein</fullName>
    </recommendedName>
</protein>
<gene>
    <name evidence="9" type="ORF">P1J78_01030</name>
</gene>
<evidence type="ECO:0000256" key="1">
    <source>
        <dbReference type="ARBA" id="ARBA00004651"/>
    </source>
</evidence>
<dbReference type="GO" id="GO:0022857">
    <property type="term" value="F:transmembrane transporter activity"/>
    <property type="evidence" value="ECO:0007669"/>
    <property type="project" value="UniProtKB-UniRule"/>
</dbReference>
<evidence type="ECO:0000256" key="7">
    <source>
        <dbReference type="RuleBase" id="RU369079"/>
    </source>
</evidence>
<evidence type="ECO:0000313" key="10">
    <source>
        <dbReference type="Proteomes" id="UP001220964"/>
    </source>
</evidence>
<keyword evidence="10" id="KW-1185">Reference proteome</keyword>
<evidence type="ECO:0000259" key="8">
    <source>
        <dbReference type="Pfam" id="PF04290"/>
    </source>
</evidence>
<comment type="subunit">
    <text evidence="7">The complex comprises the extracytoplasmic solute receptor protein and the two transmembrane proteins.</text>
</comment>
<dbReference type="RefSeq" id="WP_275565451.1">
    <property type="nucleotide sequence ID" value="NZ_JARGYC010000002.1"/>
</dbReference>
<organism evidence="9 10">
    <name type="scientific">Psychromarinibacter sediminicola</name>
    <dbReference type="NCBI Taxonomy" id="3033385"/>
    <lineage>
        <taxon>Bacteria</taxon>
        <taxon>Pseudomonadati</taxon>
        <taxon>Pseudomonadota</taxon>
        <taxon>Alphaproteobacteria</taxon>
        <taxon>Rhodobacterales</taxon>
        <taxon>Paracoccaceae</taxon>
        <taxon>Psychromarinibacter</taxon>
    </lineage>
</organism>
<feature type="transmembrane region" description="Helical" evidence="7">
    <location>
        <begin position="88"/>
        <end position="109"/>
    </location>
</feature>
<comment type="function">
    <text evidence="7">Part of the tripartite ATP-independent periplasmic (TRAP) transport system.</text>
</comment>
<keyword evidence="4 7" id="KW-0812">Transmembrane</keyword>
<comment type="subcellular location">
    <subcellularLocation>
        <location evidence="7">Cell inner membrane</location>
        <topology evidence="7">Multi-pass membrane protein</topology>
    </subcellularLocation>
    <subcellularLocation>
        <location evidence="1">Cell membrane</location>
        <topology evidence="1">Multi-pass membrane protein</topology>
    </subcellularLocation>
</comment>
<evidence type="ECO:0000256" key="3">
    <source>
        <dbReference type="ARBA" id="ARBA00022475"/>
    </source>
</evidence>
<keyword evidence="6 7" id="KW-0472">Membrane</keyword>
<feature type="transmembrane region" description="Helical" evidence="7">
    <location>
        <begin position="45"/>
        <end position="67"/>
    </location>
</feature>
<reference evidence="9" key="1">
    <citation type="submission" date="2023-03" db="EMBL/GenBank/DDBJ databases">
        <title>Multiphase analysis and comparison of six strains from genera Psychromarinibacter, Lutimaribacter, and Maritimibacter, including a novel species: Psychromarinibacter sediminicola sp. nov.</title>
        <authorList>
            <person name="Wang Y.-H."/>
            <person name="Ye M.-Q."/>
            <person name="Du Z.-J."/>
        </authorList>
    </citation>
    <scope>NUCLEOTIDE SEQUENCE</scope>
    <source>
        <strain evidence="9">C21-152</strain>
    </source>
</reference>
<dbReference type="AlphaFoldDB" id="A0AAE3T763"/>
<feature type="transmembrane region" description="Helical" evidence="7">
    <location>
        <begin position="129"/>
        <end position="150"/>
    </location>
</feature>